<gene>
    <name evidence="11" type="ORF">SARC_13212</name>
</gene>
<dbReference type="InterPro" id="IPR013233">
    <property type="entry name" value="PIG-X/PBN1"/>
</dbReference>
<dbReference type="InterPro" id="IPR040039">
    <property type="entry name" value="PIGX"/>
</dbReference>
<dbReference type="Proteomes" id="UP000054560">
    <property type="component" value="Unassembled WGS sequence"/>
</dbReference>
<protein>
    <recommendedName>
        <fullName evidence="13">Phosphatidylinositol-glycan biosynthesis class X protein</fullName>
    </recommendedName>
</protein>
<evidence type="ECO:0000256" key="2">
    <source>
        <dbReference type="ARBA" id="ARBA00004687"/>
    </source>
</evidence>
<proteinExistence type="inferred from homology"/>
<feature type="transmembrane region" description="Helical" evidence="10">
    <location>
        <begin position="148"/>
        <end position="171"/>
    </location>
</feature>
<evidence type="ECO:0000256" key="7">
    <source>
        <dbReference type="ARBA" id="ARBA00022989"/>
    </source>
</evidence>
<evidence type="ECO:0000313" key="12">
    <source>
        <dbReference type="Proteomes" id="UP000054560"/>
    </source>
</evidence>
<name>A0A0L0FBV7_9EUKA</name>
<evidence type="ECO:0000256" key="8">
    <source>
        <dbReference type="ARBA" id="ARBA00023136"/>
    </source>
</evidence>
<evidence type="ECO:0000256" key="4">
    <source>
        <dbReference type="ARBA" id="ARBA00022502"/>
    </source>
</evidence>
<dbReference type="UniPathway" id="UPA00196"/>
<keyword evidence="4" id="KW-0337">GPI-anchor biosynthesis</keyword>
<evidence type="ECO:0000256" key="6">
    <source>
        <dbReference type="ARBA" id="ARBA00022824"/>
    </source>
</evidence>
<evidence type="ECO:0000313" key="11">
    <source>
        <dbReference type="EMBL" id="KNC74235.1"/>
    </source>
</evidence>
<evidence type="ECO:0000256" key="5">
    <source>
        <dbReference type="ARBA" id="ARBA00022692"/>
    </source>
</evidence>
<evidence type="ECO:0000256" key="9">
    <source>
        <dbReference type="ARBA" id="ARBA00023180"/>
    </source>
</evidence>
<dbReference type="RefSeq" id="XP_014148137.1">
    <property type="nucleotide sequence ID" value="XM_014292662.1"/>
</dbReference>
<keyword evidence="9" id="KW-0325">Glycoprotein</keyword>
<evidence type="ECO:0008006" key="13">
    <source>
        <dbReference type="Google" id="ProtNLM"/>
    </source>
</evidence>
<keyword evidence="6" id="KW-0256">Endoplasmic reticulum</keyword>
<keyword evidence="12" id="KW-1185">Reference proteome</keyword>
<dbReference type="GeneID" id="25913716"/>
<accession>A0A0L0FBV7</accession>
<reference evidence="11 12" key="1">
    <citation type="submission" date="2011-02" db="EMBL/GenBank/DDBJ databases">
        <title>The Genome Sequence of Sphaeroforma arctica JP610.</title>
        <authorList>
            <consortium name="The Broad Institute Genome Sequencing Platform"/>
            <person name="Russ C."/>
            <person name="Cuomo C."/>
            <person name="Young S.K."/>
            <person name="Zeng Q."/>
            <person name="Gargeya S."/>
            <person name="Alvarado L."/>
            <person name="Berlin A."/>
            <person name="Chapman S.B."/>
            <person name="Chen Z."/>
            <person name="Freedman E."/>
            <person name="Gellesch M."/>
            <person name="Goldberg J."/>
            <person name="Griggs A."/>
            <person name="Gujja S."/>
            <person name="Heilman E."/>
            <person name="Heiman D."/>
            <person name="Howarth C."/>
            <person name="Mehta T."/>
            <person name="Neiman D."/>
            <person name="Pearson M."/>
            <person name="Roberts A."/>
            <person name="Saif S."/>
            <person name="Shea T."/>
            <person name="Shenoy N."/>
            <person name="Sisk P."/>
            <person name="Stolte C."/>
            <person name="Sykes S."/>
            <person name="White J."/>
            <person name="Yandava C."/>
            <person name="Burger G."/>
            <person name="Gray M.W."/>
            <person name="Holland P.W.H."/>
            <person name="King N."/>
            <person name="Lang F.B.F."/>
            <person name="Roger A.J."/>
            <person name="Ruiz-Trillo I."/>
            <person name="Haas B."/>
            <person name="Nusbaum C."/>
            <person name="Birren B."/>
        </authorList>
    </citation>
    <scope>NUCLEOTIDE SEQUENCE [LARGE SCALE GENOMIC DNA]</scope>
    <source>
        <strain evidence="11 12">JP610</strain>
    </source>
</reference>
<keyword evidence="5 10" id="KW-0812">Transmembrane</keyword>
<keyword evidence="7 10" id="KW-1133">Transmembrane helix</keyword>
<feature type="non-terminal residue" evidence="11">
    <location>
        <position position="1"/>
    </location>
</feature>
<dbReference type="OrthoDB" id="5546453at2759"/>
<keyword evidence="8 10" id="KW-0472">Membrane</keyword>
<dbReference type="AlphaFoldDB" id="A0A0L0FBV7"/>
<sequence>VLVGMVDCRLSAIRRLSNAVYMDLNEIRGTRDFGSPQVTAFEDIDVERPSFLSTNHTAVIHFDKPSIHMDGNEVVLNYESSYPIHFRYQEPLTTLESIGHNAYRPADLHPLEGYLQCNDTKWRKLIPETMPIAHTCRIPVGKLSDAPLVLGGTLAVSVAAFAYILVAVLRLSNSRHIARQKQKDP</sequence>
<evidence type="ECO:0000256" key="1">
    <source>
        <dbReference type="ARBA" id="ARBA00004389"/>
    </source>
</evidence>
<dbReference type="GO" id="GO:0005789">
    <property type="term" value="C:endoplasmic reticulum membrane"/>
    <property type="evidence" value="ECO:0007669"/>
    <property type="project" value="UniProtKB-SubCell"/>
</dbReference>
<comment type="pathway">
    <text evidence="2">Glycolipid biosynthesis; glycosylphosphatidylinositol-anchor biosynthesis.</text>
</comment>
<dbReference type="PANTHER" id="PTHR28650:SF1">
    <property type="entry name" value="PHOSPHATIDYLINOSITOL-GLYCAN BIOSYNTHESIS CLASS X PROTEIN"/>
    <property type="match status" value="1"/>
</dbReference>
<comment type="similarity">
    <text evidence="3">Belongs to the PIGX family.</text>
</comment>
<dbReference type="Pfam" id="PF08320">
    <property type="entry name" value="PIG-X"/>
    <property type="match status" value="1"/>
</dbReference>
<evidence type="ECO:0000256" key="3">
    <source>
        <dbReference type="ARBA" id="ARBA00010345"/>
    </source>
</evidence>
<dbReference type="GO" id="GO:0006506">
    <property type="term" value="P:GPI anchor biosynthetic process"/>
    <property type="evidence" value="ECO:0007669"/>
    <property type="project" value="UniProtKB-UniPathway"/>
</dbReference>
<dbReference type="EMBL" id="KQ244618">
    <property type="protein sequence ID" value="KNC74235.1"/>
    <property type="molecule type" value="Genomic_DNA"/>
</dbReference>
<dbReference type="SMART" id="SM00780">
    <property type="entry name" value="PIG-X"/>
    <property type="match status" value="1"/>
</dbReference>
<evidence type="ECO:0000256" key="10">
    <source>
        <dbReference type="SAM" id="Phobius"/>
    </source>
</evidence>
<organism evidence="11 12">
    <name type="scientific">Sphaeroforma arctica JP610</name>
    <dbReference type="NCBI Taxonomy" id="667725"/>
    <lineage>
        <taxon>Eukaryota</taxon>
        <taxon>Ichthyosporea</taxon>
        <taxon>Ichthyophonida</taxon>
        <taxon>Sphaeroforma</taxon>
    </lineage>
</organism>
<comment type="subcellular location">
    <subcellularLocation>
        <location evidence="1">Endoplasmic reticulum membrane</location>
        <topology evidence="1">Single-pass membrane protein</topology>
    </subcellularLocation>
</comment>
<dbReference type="PANTHER" id="PTHR28650">
    <property type="entry name" value="PHOSPHATIDYLINOSITOL-GLYCAN BIOSYNTHESIS CLASS X PROTEIN"/>
    <property type="match status" value="1"/>
</dbReference>